<evidence type="ECO:0000313" key="3">
    <source>
        <dbReference type="Proteomes" id="UP000317378"/>
    </source>
</evidence>
<gene>
    <name evidence="2" type="ORF">FGD71_018070</name>
</gene>
<dbReference type="RefSeq" id="WP_119101481.1">
    <property type="nucleotide sequence ID" value="NZ_QXMJ01000129.1"/>
</dbReference>
<dbReference type="GO" id="GO:0005737">
    <property type="term" value="C:cytoplasm"/>
    <property type="evidence" value="ECO:0007669"/>
    <property type="project" value="TreeGrafter"/>
</dbReference>
<protein>
    <submittedName>
        <fullName evidence="2">FAD-binding oxidoreductase</fullName>
    </submittedName>
</protein>
<dbReference type="Gene3D" id="3.30.9.10">
    <property type="entry name" value="D-Amino Acid Oxidase, subunit A, domain 2"/>
    <property type="match status" value="1"/>
</dbReference>
<dbReference type="PROSITE" id="PS51257">
    <property type="entry name" value="PROKAR_LIPOPROTEIN"/>
    <property type="match status" value="1"/>
</dbReference>
<name>A0A505DMS6_9ACTN</name>
<evidence type="ECO:0000313" key="2">
    <source>
        <dbReference type="EMBL" id="TPQ20891.1"/>
    </source>
</evidence>
<proteinExistence type="predicted"/>
<keyword evidence="3" id="KW-1185">Reference proteome</keyword>
<dbReference type="Pfam" id="PF01266">
    <property type="entry name" value="DAO"/>
    <property type="match status" value="1"/>
</dbReference>
<dbReference type="Gene3D" id="3.50.50.60">
    <property type="entry name" value="FAD/NAD(P)-binding domain"/>
    <property type="match status" value="1"/>
</dbReference>
<dbReference type="InterPro" id="IPR006076">
    <property type="entry name" value="FAD-dep_OxRdtase"/>
</dbReference>
<sequence length="374" mass="40120">MPRRAHVADVAVVGGGIVGCLIARQITARAPGTSVVILERETVGGGASRRSAGLHCPRGATERVRSMAQYSQDYYNKLKDLDPALSIHRIALSVVASAASEPRLREIYLDSARLTRTDGPTGGSLGIHHPEKSQVWNCEGAQYADVYTLVQALTRDLRHLVSFREGVGVEAVEPNADDRARNGGGVALRLSTGETLMAHQVVLAPGPWLAALPWRDLVAPLGARVKKIIALHIDRLPAAGDRAVVFQDEDAFLLPLKDRGHWLFSYTCQEWDVDPGATANGLSLDNVGEARESLRRYVPELAERALSGRVFCDAYSSTGEPEVRALDADGRVVFAGAASGSGYRLAPAIASDAVDLLSLPAPRSRPAQNQRSQS</sequence>
<dbReference type="OrthoDB" id="3613324at2"/>
<evidence type="ECO:0000259" key="1">
    <source>
        <dbReference type="Pfam" id="PF01266"/>
    </source>
</evidence>
<dbReference type="PANTHER" id="PTHR13847">
    <property type="entry name" value="SARCOSINE DEHYDROGENASE-RELATED"/>
    <property type="match status" value="1"/>
</dbReference>
<dbReference type="SUPFAM" id="SSF51905">
    <property type="entry name" value="FAD/NAD(P)-binding domain"/>
    <property type="match status" value="1"/>
</dbReference>
<reference evidence="2 3" key="1">
    <citation type="submission" date="2019-06" db="EMBL/GenBank/DDBJ databases">
        <title>Streptomyces sporangiiformans sp. nov., a novel actinomycete isolated from soil in Mount Song.</title>
        <authorList>
            <person name="Han L."/>
        </authorList>
    </citation>
    <scope>NUCLEOTIDE SEQUENCE [LARGE SCALE GENOMIC DNA]</scope>
    <source>
        <strain evidence="2 3">NEAU-SSA 1</strain>
    </source>
</reference>
<feature type="domain" description="FAD dependent oxidoreductase" evidence="1">
    <location>
        <begin position="9"/>
        <end position="355"/>
    </location>
</feature>
<dbReference type="AlphaFoldDB" id="A0A505DMS6"/>
<dbReference type="InterPro" id="IPR036188">
    <property type="entry name" value="FAD/NAD-bd_sf"/>
</dbReference>
<dbReference type="EMBL" id="VCHX02000129">
    <property type="protein sequence ID" value="TPQ20891.1"/>
    <property type="molecule type" value="Genomic_DNA"/>
</dbReference>
<dbReference type="Proteomes" id="UP000317378">
    <property type="component" value="Unassembled WGS sequence"/>
</dbReference>
<comment type="caution">
    <text evidence="2">The sequence shown here is derived from an EMBL/GenBank/DDBJ whole genome shotgun (WGS) entry which is preliminary data.</text>
</comment>
<accession>A0A505DMS6</accession>
<organism evidence="2 3">
    <name type="scientific">Streptomyces sporangiiformans</name>
    <dbReference type="NCBI Taxonomy" id="2315329"/>
    <lineage>
        <taxon>Bacteria</taxon>
        <taxon>Bacillati</taxon>
        <taxon>Actinomycetota</taxon>
        <taxon>Actinomycetes</taxon>
        <taxon>Kitasatosporales</taxon>
        <taxon>Streptomycetaceae</taxon>
        <taxon>Streptomyces</taxon>
    </lineage>
</organism>